<feature type="region of interest" description="Disordered" evidence="1">
    <location>
        <begin position="233"/>
        <end position="279"/>
    </location>
</feature>
<evidence type="ECO:0000313" key="4">
    <source>
        <dbReference type="EMBL" id="KAH9522951.1"/>
    </source>
</evidence>
<sequence>MNQSFSYATCHHHDDNQSSIHFTSLNSSSQHNQRSQRSVPEFEATLNAMKCALRIVGLQVSEHHNNMFMCCGLWKMKTFMKDTADRVCENAHESKRVFDDFMTDELIYGKFTHSILGDDTLDCKKYPEGSPACERLFAFITFIVVMIILLILLLVMGCCMATVCWHRSRRQYQQLLRLKLTNLDSDEKNVFLQDHYDAIEKAHSTKRRNWTNNLKVLIPGRRLEMKQRPIDRLNQSQVDSSGKSSPDSAVPPSTNSTTTSRNTSTLTLNENHHQEKPKQ</sequence>
<keyword evidence="2" id="KW-0812">Transmembrane</keyword>
<feature type="compositionally biased region" description="Low complexity" evidence="1">
    <location>
        <begin position="253"/>
        <end position="269"/>
    </location>
</feature>
<feature type="compositionally biased region" description="Basic and acidic residues" evidence="1">
    <location>
        <begin position="270"/>
        <end position="279"/>
    </location>
</feature>
<evidence type="ECO:0000313" key="3">
    <source>
        <dbReference type="EMBL" id="KAH7638759.1"/>
    </source>
</evidence>
<gene>
    <name evidence="4" type="ORF">DERF_006505</name>
    <name evidence="3" type="ORF">HUG17_2792</name>
</gene>
<feature type="compositionally biased region" description="Polar residues" evidence="1">
    <location>
        <begin position="233"/>
        <end position="247"/>
    </location>
</feature>
<organism evidence="4 5">
    <name type="scientific">Dermatophagoides farinae</name>
    <name type="common">American house dust mite</name>
    <dbReference type="NCBI Taxonomy" id="6954"/>
    <lineage>
        <taxon>Eukaryota</taxon>
        <taxon>Metazoa</taxon>
        <taxon>Ecdysozoa</taxon>
        <taxon>Arthropoda</taxon>
        <taxon>Chelicerata</taxon>
        <taxon>Arachnida</taxon>
        <taxon>Acari</taxon>
        <taxon>Acariformes</taxon>
        <taxon>Sarcoptiformes</taxon>
        <taxon>Astigmata</taxon>
        <taxon>Psoroptidia</taxon>
        <taxon>Analgoidea</taxon>
        <taxon>Pyroglyphidae</taxon>
        <taxon>Dermatophagoidinae</taxon>
        <taxon>Dermatophagoides</taxon>
    </lineage>
</organism>
<dbReference type="AlphaFoldDB" id="A0A922I8Z8"/>
<evidence type="ECO:0000256" key="2">
    <source>
        <dbReference type="SAM" id="Phobius"/>
    </source>
</evidence>
<name>A0A922I8Z8_DERFA</name>
<accession>A0A922I8Z8</accession>
<keyword evidence="2" id="KW-1133">Transmembrane helix</keyword>
<evidence type="ECO:0000313" key="5">
    <source>
        <dbReference type="Proteomes" id="UP000790347"/>
    </source>
</evidence>
<keyword evidence="5" id="KW-1185">Reference proteome</keyword>
<reference evidence="4" key="4">
    <citation type="journal article" date="2022" name="Res Sq">
        <title>Comparative Genomics Reveals Insights into the Divergent Evolution of Astigmatic Mites and Household Pest Adaptations.</title>
        <authorList>
            <person name="Xiong Q."/>
            <person name="Wan A.T.-Y."/>
            <person name="Liu X.-Y."/>
            <person name="Fung C.S.-H."/>
            <person name="Xiao X."/>
            <person name="Malainual N."/>
            <person name="Hou J."/>
            <person name="Wang L."/>
            <person name="Wang M."/>
            <person name="Yang K."/>
            <person name="Cui Y."/>
            <person name="Leung E."/>
            <person name="Nong W."/>
            <person name="Shin S.-K."/>
            <person name="Au S."/>
            <person name="Jeong K.Y."/>
            <person name="Chew F.T."/>
            <person name="Hui J."/>
            <person name="Leung T.F."/>
            <person name="Tungtrongchitr A."/>
            <person name="Zhong N."/>
            <person name="Liu Z."/>
            <person name="Tsui S."/>
        </authorList>
    </citation>
    <scope>NUCLEOTIDE SEQUENCE</scope>
    <source>
        <strain evidence="4">Derf</strain>
        <tissue evidence="4">Whole organism</tissue>
    </source>
</reference>
<reference evidence="3" key="2">
    <citation type="submission" date="2020-06" db="EMBL/GenBank/DDBJ databases">
        <authorList>
            <person name="Ji K."/>
            <person name="Li J."/>
        </authorList>
    </citation>
    <scope>NUCLEOTIDE SEQUENCE</scope>
    <source>
        <strain evidence="3">JKM2019</strain>
        <tissue evidence="3">Whole body</tissue>
    </source>
</reference>
<dbReference type="Proteomes" id="UP000790347">
    <property type="component" value="Unassembled WGS sequence"/>
</dbReference>
<reference evidence="4" key="1">
    <citation type="submission" date="2013-05" db="EMBL/GenBank/DDBJ databases">
        <authorList>
            <person name="Yim A.K.Y."/>
            <person name="Chan T.F."/>
            <person name="Ji K.M."/>
            <person name="Liu X.Y."/>
            <person name="Zhou J.W."/>
            <person name="Li R.Q."/>
            <person name="Yang K.Y."/>
            <person name="Li J."/>
            <person name="Li M."/>
            <person name="Law P.T.W."/>
            <person name="Wu Y.L."/>
            <person name="Cai Z.L."/>
            <person name="Qin H."/>
            <person name="Bao Y."/>
            <person name="Leung R.K.K."/>
            <person name="Ng P.K.S."/>
            <person name="Zou J."/>
            <person name="Zhong X.J."/>
            <person name="Ran P.X."/>
            <person name="Zhong N.S."/>
            <person name="Liu Z.G."/>
            <person name="Tsui S.K.W."/>
        </authorList>
    </citation>
    <scope>NUCLEOTIDE SEQUENCE</scope>
    <source>
        <strain evidence="4">Derf</strain>
        <tissue evidence="4">Whole organism</tissue>
    </source>
</reference>
<feature type="transmembrane region" description="Helical" evidence="2">
    <location>
        <begin position="136"/>
        <end position="165"/>
    </location>
</feature>
<dbReference type="Proteomes" id="UP000828236">
    <property type="component" value="Unassembled WGS sequence"/>
</dbReference>
<reference evidence="3" key="3">
    <citation type="journal article" date="2021" name="World Allergy Organ. J.">
        <title>Chromosome-level assembly of Dermatophagoides farinae genome and transcriptome reveals two novel allergens Der f 37 and Der f 39.</title>
        <authorList>
            <person name="Chen J."/>
            <person name="Cai Z."/>
            <person name="Fan D."/>
            <person name="Hu J."/>
            <person name="Hou Y."/>
            <person name="He Y."/>
            <person name="Zhang Z."/>
            <person name="Zhao Z."/>
            <person name="Gao P."/>
            <person name="Hu W."/>
            <person name="Sun J."/>
            <person name="Li J."/>
            <person name="Ji K."/>
        </authorList>
    </citation>
    <scope>NUCLEOTIDE SEQUENCE</scope>
    <source>
        <strain evidence="3">JKM2019</strain>
    </source>
</reference>
<dbReference type="EMBL" id="SDOV01000007">
    <property type="protein sequence ID" value="KAH7638759.1"/>
    <property type="molecule type" value="Genomic_DNA"/>
</dbReference>
<evidence type="ECO:0000256" key="1">
    <source>
        <dbReference type="SAM" id="MobiDB-lite"/>
    </source>
</evidence>
<comment type="caution">
    <text evidence="4">The sequence shown here is derived from an EMBL/GenBank/DDBJ whole genome shotgun (WGS) entry which is preliminary data.</text>
</comment>
<proteinExistence type="predicted"/>
<protein>
    <submittedName>
        <fullName evidence="4">Uncharacterized protein</fullName>
    </submittedName>
</protein>
<dbReference type="EMBL" id="ASGP02000002">
    <property type="protein sequence ID" value="KAH9522951.1"/>
    <property type="molecule type" value="Genomic_DNA"/>
</dbReference>
<keyword evidence="2" id="KW-0472">Membrane</keyword>